<evidence type="ECO:0000313" key="1">
    <source>
        <dbReference type="EMBL" id="SVA95928.1"/>
    </source>
</evidence>
<reference evidence="1" key="1">
    <citation type="submission" date="2018-05" db="EMBL/GenBank/DDBJ databases">
        <authorList>
            <person name="Lanie J.A."/>
            <person name="Ng W.-L."/>
            <person name="Kazmierczak K.M."/>
            <person name="Andrzejewski T.M."/>
            <person name="Davidsen T.M."/>
            <person name="Wayne K.J."/>
            <person name="Tettelin H."/>
            <person name="Glass J.I."/>
            <person name="Rusch D."/>
            <person name="Podicherti R."/>
            <person name="Tsui H.-C.T."/>
            <person name="Winkler M.E."/>
        </authorList>
    </citation>
    <scope>NUCLEOTIDE SEQUENCE</scope>
</reference>
<name>A0A382A308_9ZZZZ</name>
<accession>A0A382A308</accession>
<organism evidence="1">
    <name type="scientific">marine metagenome</name>
    <dbReference type="NCBI Taxonomy" id="408172"/>
    <lineage>
        <taxon>unclassified sequences</taxon>
        <taxon>metagenomes</taxon>
        <taxon>ecological metagenomes</taxon>
    </lineage>
</organism>
<proteinExistence type="predicted"/>
<sequence>MRKKPKTFSLHWGSGIVEEEAQIQCEYHNPTIQLLRFTEGEAKGSSEIRFCHYNHEGRFQRSPLILDAKDVPRFKRALDKTPILKKLLTRIVK</sequence>
<protein>
    <submittedName>
        <fullName evidence="1">Uncharacterized protein</fullName>
    </submittedName>
</protein>
<gene>
    <name evidence="1" type="ORF">METZ01_LOCUS148782</name>
</gene>
<dbReference type="EMBL" id="UINC01023716">
    <property type="protein sequence ID" value="SVA95928.1"/>
    <property type="molecule type" value="Genomic_DNA"/>
</dbReference>
<dbReference type="AlphaFoldDB" id="A0A382A308"/>